<comment type="caution">
    <text evidence="1">The sequence shown here is derived from an EMBL/GenBank/DDBJ whole genome shotgun (WGS) entry which is preliminary data.</text>
</comment>
<dbReference type="RefSeq" id="WP_206750688.1">
    <property type="nucleotide sequence ID" value="NZ_SLWQ01000002.1"/>
</dbReference>
<name>A0A4R2ICV5_9GAMM</name>
<evidence type="ECO:0000313" key="1">
    <source>
        <dbReference type="EMBL" id="TCO41972.1"/>
    </source>
</evidence>
<evidence type="ECO:0000313" key="2">
    <source>
        <dbReference type="Proteomes" id="UP000294862"/>
    </source>
</evidence>
<sequence length="142" mass="16046">MGAMKRFHGGRQAALPPQPVLANLRKICAGLPESCEENAWVGVRWRVRQKTFAHVLMLDEGWPPAYAEASGLQGPACLITFRTVEKAFQPERFNAPPFFRPKWFPDIMGLELDDPIDWADVSELVRRSYLHLAPRKLAAMAC</sequence>
<organism evidence="1 2">
    <name type="scientific">Dokdonella fugitiva</name>
    <dbReference type="NCBI Taxonomy" id="328517"/>
    <lineage>
        <taxon>Bacteria</taxon>
        <taxon>Pseudomonadati</taxon>
        <taxon>Pseudomonadota</taxon>
        <taxon>Gammaproteobacteria</taxon>
        <taxon>Lysobacterales</taxon>
        <taxon>Rhodanobacteraceae</taxon>
        <taxon>Dokdonella</taxon>
    </lineage>
</organism>
<accession>A0A4R2ICV5</accession>
<keyword evidence="2" id="KW-1185">Reference proteome</keyword>
<proteinExistence type="predicted"/>
<protein>
    <submittedName>
        <fullName evidence="1">YjbR protein</fullName>
    </submittedName>
</protein>
<dbReference type="EMBL" id="SLWQ01000002">
    <property type="protein sequence ID" value="TCO41972.1"/>
    <property type="molecule type" value="Genomic_DNA"/>
</dbReference>
<reference evidence="1 2" key="1">
    <citation type="journal article" date="2015" name="Stand. Genomic Sci.">
        <title>Genomic Encyclopedia of Bacterial and Archaeal Type Strains, Phase III: the genomes of soil and plant-associated and newly described type strains.</title>
        <authorList>
            <person name="Whitman W.B."/>
            <person name="Woyke T."/>
            <person name="Klenk H.P."/>
            <person name="Zhou Y."/>
            <person name="Lilburn T.G."/>
            <person name="Beck B.J."/>
            <person name="De Vos P."/>
            <person name="Vandamme P."/>
            <person name="Eisen J.A."/>
            <person name="Garrity G."/>
            <person name="Hugenholtz P."/>
            <person name="Kyrpides N.C."/>
        </authorList>
    </citation>
    <scope>NUCLEOTIDE SEQUENCE [LARGE SCALE GENOMIC DNA]</scope>
    <source>
        <strain evidence="1 2">A3</strain>
    </source>
</reference>
<gene>
    <name evidence="1" type="ORF">EV148_102326</name>
</gene>
<dbReference type="Proteomes" id="UP000294862">
    <property type="component" value="Unassembled WGS sequence"/>
</dbReference>
<dbReference type="AlphaFoldDB" id="A0A4R2ICV5"/>